<keyword evidence="6 8" id="KW-0472">Membrane</keyword>
<dbReference type="EC" id="3.6.1.27" evidence="10"/>
<keyword evidence="2" id="KW-1003">Cell membrane</keyword>
<dbReference type="SMART" id="SM00014">
    <property type="entry name" value="acidPPc"/>
    <property type="match status" value="1"/>
</dbReference>
<keyword evidence="3 8" id="KW-0812">Transmembrane</keyword>
<feature type="transmembrane region" description="Helical" evidence="8">
    <location>
        <begin position="47"/>
        <end position="68"/>
    </location>
</feature>
<feature type="transmembrane region" description="Helical" evidence="8">
    <location>
        <begin position="175"/>
        <end position="193"/>
    </location>
</feature>
<dbReference type="InterPro" id="IPR000326">
    <property type="entry name" value="PAP2/HPO"/>
</dbReference>
<evidence type="ECO:0000259" key="9">
    <source>
        <dbReference type="SMART" id="SM00014"/>
    </source>
</evidence>
<evidence type="ECO:0000256" key="4">
    <source>
        <dbReference type="ARBA" id="ARBA00022801"/>
    </source>
</evidence>
<feature type="region of interest" description="Disordered" evidence="7">
    <location>
        <begin position="203"/>
        <end position="227"/>
    </location>
</feature>
<comment type="subcellular location">
    <subcellularLocation>
        <location evidence="1">Cell membrane</location>
        <topology evidence="1">Multi-pass membrane protein</topology>
    </subcellularLocation>
</comment>
<evidence type="ECO:0000256" key="2">
    <source>
        <dbReference type="ARBA" id="ARBA00022475"/>
    </source>
</evidence>
<evidence type="ECO:0000256" key="8">
    <source>
        <dbReference type="SAM" id="Phobius"/>
    </source>
</evidence>
<dbReference type="EMBL" id="JACHMO010000001">
    <property type="protein sequence ID" value="MBB5802661.1"/>
    <property type="molecule type" value="Genomic_DNA"/>
</dbReference>
<evidence type="ECO:0000256" key="6">
    <source>
        <dbReference type="ARBA" id="ARBA00023136"/>
    </source>
</evidence>
<dbReference type="SUPFAM" id="SSF48317">
    <property type="entry name" value="Acid phosphatase/Vanadium-dependent haloperoxidase"/>
    <property type="match status" value="1"/>
</dbReference>
<dbReference type="InterPro" id="IPR036938">
    <property type="entry name" value="PAP2/HPO_sf"/>
</dbReference>
<keyword evidence="4 10" id="KW-0378">Hydrolase</keyword>
<keyword evidence="5 8" id="KW-1133">Transmembrane helix</keyword>
<organism evidence="10 11">
    <name type="scientific">Saccharothrix ecbatanensis</name>
    <dbReference type="NCBI Taxonomy" id="1105145"/>
    <lineage>
        <taxon>Bacteria</taxon>
        <taxon>Bacillati</taxon>
        <taxon>Actinomycetota</taxon>
        <taxon>Actinomycetes</taxon>
        <taxon>Pseudonocardiales</taxon>
        <taxon>Pseudonocardiaceae</taxon>
        <taxon>Saccharothrix</taxon>
    </lineage>
</organism>
<protein>
    <submittedName>
        <fullName evidence="10">Undecaprenyl-diphosphatase</fullName>
        <ecNumber evidence="10">3.6.1.27</ecNumber>
    </submittedName>
</protein>
<sequence length="227" mass="24014">MNELMAAQAVSEPAYPASVSDVPDVSAWWYLEVVERAAGSAGFTQSFAAFATEALIVVFAVLFAVVWWRARPGSPARRRAYLAPVVTVLAYLVSEGVKEVWQEDRPCRALGEVTTIVPCPEVGDWSFPSNHSAIAGAAAVAVLWSSRALGALAVATALLTAASRVFVGVHYPHDVVAGLLLGASVAALLLALLMRLTTRLIPPGSGGPRRTRHSTARQPATERTSPV</sequence>
<dbReference type="PANTHER" id="PTHR14969">
    <property type="entry name" value="SPHINGOSINE-1-PHOSPHATE PHOSPHOHYDROLASE"/>
    <property type="match status" value="1"/>
</dbReference>
<evidence type="ECO:0000256" key="7">
    <source>
        <dbReference type="SAM" id="MobiDB-lite"/>
    </source>
</evidence>
<accession>A0A7W9M0A3</accession>
<name>A0A7W9M0A3_9PSEU</name>
<gene>
    <name evidence="10" type="ORF">F4560_002429</name>
</gene>
<evidence type="ECO:0000313" key="11">
    <source>
        <dbReference type="Proteomes" id="UP000552097"/>
    </source>
</evidence>
<feature type="transmembrane region" description="Helical" evidence="8">
    <location>
        <begin position="148"/>
        <end position="169"/>
    </location>
</feature>
<dbReference type="Gene3D" id="1.20.144.10">
    <property type="entry name" value="Phosphatidic acid phosphatase type 2/haloperoxidase"/>
    <property type="match status" value="1"/>
</dbReference>
<dbReference type="GO" id="GO:0005886">
    <property type="term" value="C:plasma membrane"/>
    <property type="evidence" value="ECO:0007669"/>
    <property type="project" value="UniProtKB-SubCell"/>
</dbReference>
<dbReference type="RefSeq" id="WP_184919501.1">
    <property type="nucleotide sequence ID" value="NZ_JACHMO010000001.1"/>
</dbReference>
<evidence type="ECO:0000256" key="5">
    <source>
        <dbReference type="ARBA" id="ARBA00022989"/>
    </source>
</evidence>
<evidence type="ECO:0000256" key="3">
    <source>
        <dbReference type="ARBA" id="ARBA00022692"/>
    </source>
</evidence>
<feature type="domain" description="Phosphatidic acid phosphatase type 2/haloperoxidase" evidence="9">
    <location>
        <begin position="77"/>
        <end position="190"/>
    </location>
</feature>
<dbReference type="PANTHER" id="PTHR14969:SF62">
    <property type="entry name" value="DECAPRENYLPHOSPHORYL-5-PHOSPHORIBOSE PHOSPHATASE RV3807C-RELATED"/>
    <property type="match status" value="1"/>
</dbReference>
<dbReference type="Pfam" id="PF01569">
    <property type="entry name" value="PAP2"/>
    <property type="match status" value="1"/>
</dbReference>
<comment type="caution">
    <text evidence="10">The sequence shown here is derived from an EMBL/GenBank/DDBJ whole genome shotgun (WGS) entry which is preliminary data.</text>
</comment>
<evidence type="ECO:0000313" key="10">
    <source>
        <dbReference type="EMBL" id="MBB5802661.1"/>
    </source>
</evidence>
<proteinExistence type="predicted"/>
<reference evidence="10 11" key="1">
    <citation type="submission" date="2020-08" db="EMBL/GenBank/DDBJ databases">
        <title>Sequencing the genomes of 1000 actinobacteria strains.</title>
        <authorList>
            <person name="Klenk H.-P."/>
        </authorList>
    </citation>
    <scope>NUCLEOTIDE SEQUENCE [LARGE SCALE GENOMIC DNA]</scope>
    <source>
        <strain evidence="10 11">DSM 45486</strain>
    </source>
</reference>
<dbReference type="AlphaFoldDB" id="A0A7W9M0A3"/>
<keyword evidence="11" id="KW-1185">Reference proteome</keyword>
<evidence type="ECO:0000256" key="1">
    <source>
        <dbReference type="ARBA" id="ARBA00004651"/>
    </source>
</evidence>
<dbReference type="GO" id="GO:0050380">
    <property type="term" value="F:undecaprenyl-diphosphatase activity"/>
    <property type="evidence" value="ECO:0007669"/>
    <property type="project" value="UniProtKB-EC"/>
</dbReference>
<dbReference type="Proteomes" id="UP000552097">
    <property type="component" value="Unassembled WGS sequence"/>
</dbReference>
<feature type="compositionally biased region" description="Polar residues" evidence="7">
    <location>
        <begin position="216"/>
        <end position="227"/>
    </location>
</feature>